<name>A0A2A2EY42_9GAMM</name>
<evidence type="ECO:0000313" key="15">
    <source>
        <dbReference type="EMBL" id="PAU77272.1"/>
    </source>
</evidence>
<dbReference type="EC" id="2.7.13.3" evidence="3"/>
<dbReference type="EMBL" id="NSKB01000003">
    <property type="protein sequence ID" value="PAU77272.1"/>
    <property type="molecule type" value="Genomic_DNA"/>
</dbReference>
<evidence type="ECO:0000313" key="16">
    <source>
        <dbReference type="Proteomes" id="UP000217771"/>
    </source>
</evidence>
<evidence type="ECO:0000256" key="2">
    <source>
        <dbReference type="ARBA" id="ARBA00004141"/>
    </source>
</evidence>
<dbReference type="InterPro" id="IPR003594">
    <property type="entry name" value="HATPase_dom"/>
</dbReference>
<dbReference type="Pfam" id="PF02518">
    <property type="entry name" value="HATPase_c"/>
    <property type="match status" value="1"/>
</dbReference>
<dbReference type="Pfam" id="PF00512">
    <property type="entry name" value="HisKA"/>
    <property type="match status" value="1"/>
</dbReference>
<keyword evidence="16" id="KW-1185">Reference proteome</keyword>
<keyword evidence="7" id="KW-0547">Nucleotide-binding</keyword>
<evidence type="ECO:0000256" key="6">
    <source>
        <dbReference type="ARBA" id="ARBA00022692"/>
    </source>
</evidence>
<comment type="catalytic activity">
    <reaction evidence="1">
        <text>ATP + protein L-histidine = ADP + protein N-phospho-L-histidine.</text>
        <dbReference type="EC" id="2.7.13.3"/>
    </reaction>
</comment>
<feature type="transmembrane region" description="Helical" evidence="13">
    <location>
        <begin position="243"/>
        <end position="261"/>
    </location>
</feature>
<dbReference type="AlphaFoldDB" id="A0A2A2EY42"/>
<sequence>MKPGVESMQESVEADTLASSRLAPVRLLVALSGGDEDAALVRSAHRLAVRDGVNWCAAYVDSGGVNPHRRQILERDFAQVQRLGGETRIIAGQDRARELVAMARELKVATLLVGHGRPSGWRIWRRPVAERLARLGGPFDLVVVAEARQRPRFRPRQRGIQWRWHDPAIAATATLAALGLAAGLASWLELGSLSLLFLAAVLVSATLAGTSSAMLAALLGFVGFNFFLTEPRHSLAMVEQDQVVTIVVYLLVAVVVGQLAGSARKRLLALRASREQTYQLLTFSRELAMATHREQVEAAGAATLMQWLGCPVVMLGAAEDADDLLPSRSAPPGVSLDAGAQTAVAWSRRHHRRSGKGTEQPMDTDWQVVPLLEQDRLVALVGLALGQRERLPSPDEEGHIDAMLRLLSLALERTRLVADLEASRLSEENERLRSALLASVSHDLRTPLASIIGSASTLRDLRDQLGACDRAELLDGILSESERLDRYIQNLLDMTRLGQGGLKLERDWIALDDLVASALKRLGPVLQRLEIRRAWPADLPLLYVHPALIEQALINVIENAARFSPPGGVLRIEAGHSPADIWLAVIDQGPGIEPHLRERVFDMFITGGEGDRGRHGSGLGLAICRGMLGAHAGSVTALPAPDGQGTRIVMRLPLPQATQASDEHGD</sequence>
<keyword evidence="12 13" id="KW-0472">Membrane</keyword>
<dbReference type="SUPFAM" id="SSF55874">
    <property type="entry name" value="ATPase domain of HSP90 chaperone/DNA topoisomerase II/histidine kinase"/>
    <property type="match status" value="1"/>
</dbReference>
<keyword evidence="11" id="KW-0902">Two-component regulatory system</keyword>
<feature type="domain" description="Histidine kinase" evidence="14">
    <location>
        <begin position="439"/>
        <end position="656"/>
    </location>
</feature>
<dbReference type="Gene3D" id="1.10.287.130">
    <property type="match status" value="1"/>
</dbReference>
<reference evidence="15 16" key="1">
    <citation type="submission" date="2017-08" db="EMBL/GenBank/DDBJ databases">
        <title>Halomonas alkalisoli sp. nov., isolated from saline alkaline soil.</title>
        <authorList>
            <person name="Wang D."/>
            <person name="Zhang G."/>
        </authorList>
    </citation>
    <scope>NUCLEOTIDE SEQUENCE [LARGE SCALE GENOMIC DNA]</scope>
    <source>
        <strain evidence="15 16">WRN001</strain>
    </source>
</reference>
<dbReference type="InterPro" id="IPR004358">
    <property type="entry name" value="Sig_transdc_His_kin-like_C"/>
</dbReference>
<evidence type="ECO:0000256" key="5">
    <source>
        <dbReference type="ARBA" id="ARBA00022679"/>
    </source>
</evidence>
<evidence type="ECO:0000256" key="10">
    <source>
        <dbReference type="ARBA" id="ARBA00022989"/>
    </source>
</evidence>
<evidence type="ECO:0000256" key="11">
    <source>
        <dbReference type="ARBA" id="ARBA00023012"/>
    </source>
</evidence>
<dbReference type="Gene3D" id="1.20.120.620">
    <property type="entry name" value="Backbone structure of the membrane domain of e. Coli histidine kinase receptor kdpd"/>
    <property type="match status" value="1"/>
</dbReference>
<dbReference type="CDD" id="cd00082">
    <property type="entry name" value="HisKA"/>
    <property type="match status" value="1"/>
</dbReference>
<evidence type="ECO:0000256" key="9">
    <source>
        <dbReference type="ARBA" id="ARBA00022840"/>
    </source>
</evidence>
<dbReference type="GO" id="GO:0000155">
    <property type="term" value="F:phosphorelay sensor kinase activity"/>
    <property type="evidence" value="ECO:0007669"/>
    <property type="project" value="InterPro"/>
</dbReference>
<dbReference type="Gene3D" id="3.30.565.10">
    <property type="entry name" value="Histidine kinase-like ATPase, C-terminal domain"/>
    <property type="match status" value="1"/>
</dbReference>
<evidence type="ECO:0000256" key="1">
    <source>
        <dbReference type="ARBA" id="ARBA00000085"/>
    </source>
</evidence>
<dbReference type="PROSITE" id="PS50109">
    <property type="entry name" value="HIS_KIN"/>
    <property type="match status" value="1"/>
</dbReference>
<dbReference type="GO" id="GO:0005886">
    <property type="term" value="C:plasma membrane"/>
    <property type="evidence" value="ECO:0007669"/>
    <property type="project" value="TreeGrafter"/>
</dbReference>
<dbReference type="SUPFAM" id="SSF47384">
    <property type="entry name" value="Homodimeric domain of signal transducing histidine kinase"/>
    <property type="match status" value="1"/>
</dbReference>
<dbReference type="GO" id="GO:0005524">
    <property type="term" value="F:ATP binding"/>
    <property type="evidence" value="ECO:0007669"/>
    <property type="project" value="UniProtKB-KW"/>
</dbReference>
<evidence type="ECO:0000256" key="13">
    <source>
        <dbReference type="SAM" id="Phobius"/>
    </source>
</evidence>
<comment type="subcellular location">
    <subcellularLocation>
        <location evidence="2">Membrane</location>
        <topology evidence="2">Multi-pass membrane protein</topology>
    </subcellularLocation>
</comment>
<dbReference type="SMART" id="SM00388">
    <property type="entry name" value="HisKA"/>
    <property type="match status" value="1"/>
</dbReference>
<dbReference type="Pfam" id="PF13493">
    <property type="entry name" value="DUF4118"/>
    <property type="match status" value="1"/>
</dbReference>
<dbReference type="InterPro" id="IPR025201">
    <property type="entry name" value="KdpD_TM"/>
</dbReference>
<evidence type="ECO:0000256" key="8">
    <source>
        <dbReference type="ARBA" id="ARBA00022777"/>
    </source>
</evidence>
<dbReference type="InterPro" id="IPR036097">
    <property type="entry name" value="HisK_dim/P_sf"/>
</dbReference>
<keyword evidence="4" id="KW-0597">Phosphoprotein</keyword>
<keyword evidence="5" id="KW-0808">Transferase</keyword>
<dbReference type="PANTHER" id="PTHR45569:SF1">
    <property type="entry name" value="SENSOR PROTEIN KDPD"/>
    <property type="match status" value="1"/>
</dbReference>
<accession>A0A2A2EY42</accession>
<dbReference type="InterPro" id="IPR003661">
    <property type="entry name" value="HisK_dim/P_dom"/>
</dbReference>
<keyword evidence="8 15" id="KW-0418">Kinase</keyword>
<dbReference type="InterPro" id="IPR005467">
    <property type="entry name" value="His_kinase_dom"/>
</dbReference>
<protein>
    <recommendedName>
        <fullName evidence="3">histidine kinase</fullName>
        <ecNumber evidence="3">2.7.13.3</ecNumber>
    </recommendedName>
</protein>
<organism evidence="15 16">
    <name type="scientific">Halomonas salipaludis</name>
    <dbReference type="NCBI Taxonomy" id="2032625"/>
    <lineage>
        <taxon>Bacteria</taxon>
        <taxon>Pseudomonadati</taxon>
        <taxon>Pseudomonadota</taxon>
        <taxon>Gammaproteobacteria</taxon>
        <taxon>Oceanospirillales</taxon>
        <taxon>Halomonadaceae</taxon>
        <taxon>Halomonas</taxon>
    </lineage>
</organism>
<keyword evidence="6 13" id="KW-0812">Transmembrane</keyword>
<evidence type="ECO:0000256" key="7">
    <source>
        <dbReference type="ARBA" id="ARBA00022741"/>
    </source>
</evidence>
<keyword evidence="9" id="KW-0067">ATP-binding</keyword>
<dbReference type="PANTHER" id="PTHR45569">
    <property type="entry name" value="SENSOR PROTEIN KDPD"/>
    <property type="match status" value="1"/>
</dbReference>
<keyword evidence="10 13" id="KW-1133">Transmembrane helix</keyword>
<dbReference type="SMART" id="SM00387">
    <property type="entry name" value="HATPase_c"/>
    <property type="match status" value="1"/>
</dbReference>
<dbReference type="InterPro" id="IPR052023">
    <property type="entry name" value="Histidine_kinase_KdpD"/>
</dbReference>
<gene>
    <name evidence="15" type="ORF">CK498_08495</name>
</gene>
<evidence type="ECO:0000256" key="4">
    <source>
        <dbReference type="ARBA" id="ARBA00022553"/>
    </source>
</evidence>
<dbReference type="Proteomes" id="UP000217771">
    <property type="component" value="Unassembled WGS sequence"/>
</dbReference>
<dbReference type="InterPro" id="IPR036890">
    <property type="entry name" value="HATPase_C_sf"/>
</dbReference>
<dbReference type="OrthoDB" id="9806130at2"/>
<feature type="transmembrane region" description="Helical" evidence="13">
    <location>
        <begin position="194"/>
        <end position="222"/>
    </location>
</feature>
<evidence type="ECO:0000256" key="12">
    <source>
        <dbReference type="ARBA" id="ARBA00023136"/>
    </source>
</evidence>
<dbReference type="Gene3D" id="3.30.450.40">
    <property type="match status" value="1"/>
</dbReference>
<proteinExistence type="predicted"/>
<evidence type="ECO:0000259" key="14">
    <source>
        <dbReference type="PROSITE" id="PS50109"/>
    </source>
</evidence>
<dbReference type="PRINTS" id="PR00344">
    <property type="entry name" value="BCTRLSENSOR"/>
</dbReference>
<evidence type="ECO:0000256" key="3">
    <source>
        <dbReference type="ARBA" id="ARBA00012438"/>
    </source>
</evidence>
<dbReference type="InterPro" id="IPR029016">
    <property type="entry name" value="GAF-like_dom_sf"/>
</dbReference>
<comment type="caution">
    <text evidence="15">The sequence shown here is derived from an EMBL/GenBank/DDBJ whole genome shotgun (WGS) entry which is preliminary data.</text>
</comment>
<feature type="transmembrane region" description="Helical" evidence="13">
    <location>
        <begin position="168"/>
        <end position="188"/>
    </location>
</feature>
<dbReference type="InterPro" id="IPR038318">
    <property type="entry name" value="KdpD_sf"/>
</dbReference>